<evidence type="ECO:0000256" key="3">
    <source>
        <dbReference type="RuleBase" id="RU362026"/>
    </source>
</evidence>
<evidence type="ECO:0000313" key="6">
    <source>
        <dbReference type="Proteomes" id="UP000322983"/>
    </source>
</evidence>
<evidence type="ECO:0000313" key="5">
    <source>
        <dbReference type="EMBL" id="BBG25057.1"/>
    </source>
</evidence>
<comment type="catalytic activity">
    <reaction evidence="3">
        <text>a 2'-deoxycytidine in DNA + S-adenosyl-L-methionine = an N(4)-methyl-2'-deoxycytidine in DNA + S-adenosyl-L-homocysteine + H(+)</text>
        <dbReference type="Rhea" id="RHEA:16857"/>
        <dbReference type="Rhea" id="RHEA-COMP:11369"/>
        <dbReference type="Rhea" id="RHEA-COMP:13674"/>
        <dbReference type="ChEBI" id="CHEBI:15378"/>
        <dbReference type="ChEBI" id="CHEBI:57856"/>
        <dbReference type="ChEBI" id="CHEBI:59789"/>
        <dbReference type="ChEBI" id="CHEBI:85452"/>
        <dbReference type="ChEBI" id="CHEBI:137933"/>
        <dbReference type="EC" id="2.1.1.113"/>
    </reaction>
</comment>
<protein>
    <recommendedName>
        <fullName evidence="3">Type II methyltransferase</fullName>
        <ecNumber evidence="3">2.1.1.113</ecNumber>
    </recommendedName>
    <alternativeName>
        <fullName evidence="3">N-4 cytosine-specific methyltransferase</fullName>
    </alternativeName>
</protein>
<sequence>MQDIGFKYQERIIWKKPEGYIRISRRRGVLIQHPYPLYFYPDNIYEEIVVFKKDGNFKPRNKEESKIDISRFQREKWYSNVWEITNVLPNNKLSKFTAPFPEELARRVITLYSYVGDIVLNPFTGTGTTLKVAKEMGRDAIGYEIDLELKEVIRERIPVNTLFGEEKVEFLEREDAKRLSSGMRTKIKERLENK</sequence>
<dbReference type="SUPFAM" id="SSF53335">
    <property type="entry name" value="S-adenosyl-L-methionine-dependent methyltransferases"/>
    <property type="match status" value="1"/>
</dbReference>
<keyword evidence="3" id="KW-0680">Restriction system</keyword>
<dbReference type="AlphaFoldDB" id="A0A510DXY8"/>
<dbReference type="InterPro" id="IPR029063">
    <property type="entry name" value="SAM-dependent_MTases_sf"/>
</dbReference>
<dbReference type="KEGG" id="step:IC006_2392"/>
<keyword evidence="2" id="KW-0808">Transferase</keyword>
<dbReference type="GO" id="GO:0015667">
    <property type="term" value="F:site-specific DNA-methyltransferase (cytosine-N4-specific) activity"/>
    <property type="evidence" value="ECO:0007669"/>
    <property type="project" value="UniProtKB-EC"/>
</dbReference>
<gene>
    <name evidence="5" type="ORF">IC006_2392</name>
</gene>
<organism evidence="5 6">
    <name type="scientific">Sulfuracidifex tepidarius</name>
    <dbReference type="NCBI Taxonomy" id="1294262"/>
    <lineage>
        <taxon>Archaea</taxon>
        <taxon>Thermoproteota</taxon>
        <taxon>Thermoprotei</taxon>
        <taxon>Sulfolobales</taxon>
        <taxon>Sulfolobaceae</taxon>
        <taxon>Sulfuracidifex</taxon>
    </lineage>
</organism>
<dbReference type="Pfam" id="PF01555">
    <property type="entry name" value="N6_N4_Mtase"/>
    <property type="match status" value="1"/>
</dbReference>
<feature type="domain" description="DNA methylase N-4/N-6" evidence="4">
    <location>
        <begin position="2"/>
        <end position="154"/>
    </location>
</feature>
<evidence type="ECO:0000256" key="1">
    <source>
        <dbReference type="ARBA" id="ARBA00022603"/>
    </source>
</evidence>
<dbReference type="Gene3D" id="3.40.50.150">
    <property type="entry name" value="Vaccinia Virus protein VP39"/>
    <property type="match status" value="1"/>
</dbReference>
<dbReference type="GO" id="GO:0032259">
    <property type="term" value="P:methylation"/>
    <property type="evidence" value="ECO:0007669"/>
    <property type="project" value="UniProtKB-KW"/>
</dbReference>
<evidence type="ECO:0000259" key="4">
    <source>
        <dbReference type="Pfam" id="PF01555"/>
    </source>
</evidence>
<dbReference type="InterPro" id="IPR001091">
    <property type="entry name" value="RM_Methyltransferase"/>
</dbReference>
<accession>A0A510DXY8</accession>
<dbReference type="EC" id="2.1.1.113" evidence="3"/>
<dbReference type="Proteomes" id="UP000322983">
    <property type="component" value="Chromosome"/>
</dbReference>
<name>A0A510DXY8_9CREN</name>
<reference evidence="5 6" key="1">
    <citation type="journal article" date="2020" name="Int. J. Syst. Evol. Microbiol.">
        <title>Sulfuracidifex tepidarius gen. nov., sp. nov. and transfer of Sulfolobus metallicus Huber and Stetter 1992 to the genus Sulfuracidifex as Sulfuracidifex metallicus comb. nov.</title>
        <authorList>
            <person name="Itoh T."/>
            <person name="Miura T."/>
            <person name="Sakai H.D."/>
            <person name="Kato S."/>
            <person name="Ohkuma M."/>
            <person name="Takashina T."/>
        </authorList>
    </citation>
    <scope>NUCLEOTIDE SEQUENCE [LARGE SCALE GENOMIC DNA]</scope>
    <source>
        <strain evidence="5 6">IC-006</strain>
    </source>
</reference>
<keyword evidence="6" id="KW-1185">Reference proteome</keyword>
<proteinExistence type="inferred from homology"/>
<dbReference type="REBASE" id="363100">
    <property type="entry name" value="M.Ssp16833ORF2392P"/>
</dbReference>
<dbReference type="GO" id="GO:0003677">
    <property type="term" value="F:DNA binding"/>
    <property type="evidence" value="ECO:0007669"/>
    <property type="project" value="InterPro"/>
</dbReference>
<keyword evidence="3" id="KW-0949">S-adenosyl-L-methionine</keyword>
<evidence type="ECO:0000256" key="2">
    <source>
        <dbReference type="ARBA" id="ARBA00022679"/>
    </source>
</evidence>
<dbReference type="EMBL" id="AP018929">
    <property type="protein sequence ID" value="BBG25057.1"/>
    <property type="molecule type" value="Genomic_DNA"/>
</dbReference>
<keyword evidence="1 3" id="KW-0489">Methyltransferase</keyword>
<comment type="similarity">
    <text evidence="3">Belongs to the N(4)/N(6)-methyltransferase family.</text>
</comment>
<dbReference type="InterPro" id="IPR002941">
    <property type="entry name" value="DNA_methylase_N4/N6"/>
</dbReference>
<dbReference type="GO" id="GO:0008170">
    <property type="term" value="F:N-methyltransferase activity"/>
    <property type="evidence" value="ECO:0007669"/>
    <property type="project" value="InterPro"/>
</dbReference>
<dbReference type="PRINTS" id="PR00508">
    <property type="entry name" value="S21N4MTFRASE"/>
</dbReference>
<dbReference type="STRING" id="1294262.GCA_001316085_02063"/>
<dbReference type="GO" id="GO:0009307">
    <property type="term" value="P:DNA restriction-modification system"/>
    <property type="evidence" value="ECO:0007669"/>
    <property type="project" value="UniProtKB-KW"/>
</dbReference>